<dbReference type="Pfam" id="PF18073">
    <property type="entry name" value="Zn_ribbon_LapB"/>
    <property type="match status" value="1"/>
</dbReference>
<dbReference type="STRING" id="1123510.GCA_000620025_00980"/>
<sequence length="422" mass="48480">MQNLLILIVLFVAIAIGWLLGRLSKPSKGDDAAEAPPALSRDYLASLNYLLNEHSDRSLDSFVETLEVSSDTIDTHITLGNLFRMRGEADRAARLHQNLLARPALNDRQNDQVQLELARDFMHLGVLDRAENLLRPLVDTSQHSDIRGASRELLIQLYEQEREWQQALDLVPSSLLARQEDLRCAAAHWHCELAEQDFRRHDDRAARRHLKKALSIDAQCVRAYWLQAEHYHRQQRYRDEIKMLERLATQSPDFAPIIIERAIAAFRLLDDEQGLMRFLDDQIQATHSMEAVIKRAELGIAREGITTVAAQLDALQQQQPHLRGIGFLALLRSRQAMLELSAPNNERAANMLRQLHDHLQRLDAHTPRFRCEKCGTLYTHLYWHCPKCKRWATIKPRDSVDPAVAQRETPAQRVLKTPSTSR</sequence>
<dbReference type="GO" id="GO:0005506">
    <property type="term" value="F:iron ion binding"/>
    <property type="evidence" value="ECO:0007669"/>
    <property type="project" value="UniProtKB-UniRule"/>
</dbReference>
<keyword evidence="2" id="KW-1133">Transmembrane helix</keyword>
<feature type="binding site" evidence="2">
    <location>
        <position position="374"/>
    </location>
    <ligand>
        <name>Fe cation</name>
        <dbReference type="ChEBI" id="CHEBI:24875"/>
    </ligand>
</feature>
<keyword evidence="6" id="KW-1185">Reference proteome</keyword>
<evidence type="ECO:0000256" key="2">
    <source>
        <dbReference type="HAMAP-Rule" id="MF_00994"/>
    </source>
</evidence>
<reference evidence="5 6" key="1">
    <citation type="submission" date="2018-09" db="EMBL/GenBank/DDBJ databases">
        <title>Zymobacter palmae IAM14233 (=T109) whole genome analysis.</title>
        <authorList>
            <person name="Yanase H."/>
        </authorList>
    </citation>
    <scope>NUCLEOTIDE SEQUENCE [LARGE SCALE GENOMIC DNA]</scope>
    <source>
        <strain evidence="5 6">IAM14233</strain>
    </source>
</reference>
<keyword evidence="2" id="KW-0472">Membrane</keyword>
<evidence type="ECO:0000313" key="5">
    <source>
        <dbReference type="EMBL" id="BBG29719.1"/>
    </source>
</evidence>
<keyword evidence="2" id="KW-0997">Cell inner membrane</keyword>
<comment type="subcellular location">
    <subcellularLocation>
        <location evidence="2">Cell inner membrane</location>
        <topology evidence="2">Single-pass membrane protein</topology>
        <orientation evidence="2">Cytoplasmic side</orientation>
    </subcellularLocation>
</comment>
<keyword evidence="1 2" id="KW-0479">Metal-binding</keyword>
<dbReference type="OrthoDB" id="507476at2"/>
<keyword evidence="2" id="KW-0812">Transmembrane</keyword>
<dbReference type="AlphaFoldDB" id="A0A348HDL7"/>
<gene>
    <name evidence="2" type="primary">lapB</name>
    <name evidence="5" type="ORF">ZBT109_0946</name>
</gene>
<dbReference type="EMBL" id="AP018933">
    <property type="protein sequence ID" value="BBG29719.1"/>
    <property type="molecule type" value="Genomic_DNA"/>
</dbReference>
<dbReference type="RefSeq" id="WP_051524176.1">
    <property type="nucleotide sequence ID" value="NZ_AP018933.1"/>
</dbReference>
<evidence type="ECO:0000259" key="4">
    <source>
        <dbReference type="Pfam" id="PF18073"/>
    </source>
</evidence>
<dbReference type="SUPFAM" id="SSF48452">
    <property type="entry name" value="TPR-like"/>
    <property type="match status" value="1"/>
</dbReference>
<dbReference type="GO" id="GO:0008653">
    <property type="term" value="P:lipopolysaccharide metabolic process"/>
    <property type="evidence" value="ECO:0007669"/>
    <property type="project" value="InterPro"/>
</dbReference>
<feature type="topological domain" description="Cytoplasmic" evidence="2">
    <location>
        <begin position="24"/>
        <end position="422"/>
    </location>
</feature>
<feature type="binding site" evidence="2">
    <location>
        <position position="385"/>
    </location>
    <ligand>
        <name>Fe cation</name>
        <dbReference type="ChEBI" id="CHEBI:24875"/>
    </ligand>
</feature>
<keyword evidence="2" id="KW-0677">Repeat</keyword>
<proteinExistence type="inferred from homology"/>
<feature type="region of interest" description="Disordered" evidence="3">
    <location>
        <begin position="402"/>
        <end position="422"/>
    </location>
</feature>
<dbReference type="GO" id="GO:0016740">
    <property type="term" value="F:transferase activity"/>
    <property type="evidence" value="ECO:0007669"/>
    <property type="project" value="UniProtKB-KW"/>
</dbReference>
<dbReference type="Proteomes" id="UP000267342">
    <property type="component" value="Chromosome"/>
</dbReference>
<dbReference type="InterPro" id="IPR041166">
    <property type="entry name" value="Rubredoxin_2"/>
</dbReference>
<comment type="similarity">
    <text evidence="2">Belongs to the LapB family.</text>
</comment>
<accession>A0A348HDL7</accession>
<evidence type="ECO:0000256" key="1">
    <source>
        <dbReference type="ARBA" id="ARBA00022723"/>
    </source>
</evidence>
<organism evidence="5 6">
    <name type="scientific">Zymobacter palmae</name>
    <dbReference type="NCBI Taxonomy" id="33074"/>
    <lineage>
        <taxon>Bacteria</taxon>
        <taxon>Pseudomonadati</taxon>
        <taxon>Pseudomonadota</taxon>
        <taxon>Gammaproteobacteria</taxon>
        <taxon>Oceanospirillales</taxon>
        <taxon>Halomonadaceae</taxon>
        <taxon>Zymobacter group</taxon>
        <taxon>Zymobacter</taxon>
    </lineage>
</organism>
<feature type="binding site" evidence="2">
    <location>
        <position position="388"/>
    </location>
    <ligand>
        <name>Fe cation</name>
        <dbReference type="ChEBI" id="CHEBI:24875"/>
    </ligand>
</feature>
<protein>
    <recommendedName>
        <fullName evidence="2">Lipopolysaccharide assembly protein B</fullName>
    </recommendedName>
</protein>
<feature type="domain" description="LapB rubredoxin metal binding" evidence="4">
    <location>
        <begin position="369"/>
        <end position="396"/>
    </location>
</feature>
<dbReference type="GO" id="GO:0046890">
    <property type="term" value="P:regulation of lipid biosynthetic process"/>
    <property type="evidence" value="ECO:0007669"/>
    <property type="project" value="UniProtKB-UniRule"/>
</dbReference>
<keyword evidence="2" id="KW-1003">Cell membrane</keyword>
<dbReference type="KEGG" id="zpl:ZBT109_0946"/>
<evidence type="ECO:0000256" key="3">
    <source>
        <dbReference type="SAM" id="MobiDB-lite"/>
    </source>
</evidence>
<dbReference type="InterPro" id="IPR030865">
    <property type="entry name" value="LapB"/>
</dbReference>
<dbReference type="Gene3D" id="1.25.40.10">
    <property type="entry name" value="Tetratricopeptide repeat domain"/>
    <property type="match status" value="2"/>
</dbReference>
<comment type="function">
    <text evidence="2">Modulates cellular lipopolysaccharide (LPS) levels by regulating LpxC, which is involved in lipid A biosynthesis. May act by modulating the proteolytic activity of FtsH towards LpxC. May also coordinate assembly of proteins involved in LPS synthesis at the plasma membrane.</text>
</comment>
<dbReference type="GO" id="GO:0009898">
    <property type="term" value="C:cytoplasmic side of plasma membrane"/>
    <property type="evidence" value="ECO:0007669"/>
    <property type="project" value="UniProtKB-UniRule"/>
</dbReference>
<keyword evidence="2" id="KW-0408">Iron</keyword>
<feature type="binding site" evidence="2">
    <location>
        <position position="371"/>
    </location>
    <ligand>
        <name>Fe cation</name>
        <dbReference type="ChEBI" id="CHEBI:24875"/>
    </ligand>
</feature>
<dbReference type="InterPro" id="IPR011990">
    <property type="entry name" value="TPR-like_helical_dom_sf"/>
</dbReference>
<name>A0A348HDL7_9GAMM</name>
<keyword evidence="5" id="KW-0808">Transferase</keyword>
<dbReference type="HAMAP" id="MF_00994">
    <property type="entry name" value="LPS_assembly_LapB"/>
    <property type="match status" value="1"/>
</dbReference>
<keyword evidence="2" id="KW-0802">TPR repeat</keyword>
<evidence type="ECO:0000313" key="6">
    <source>
        <dbReference type="Proteomes" id="UP000267342"/>
    </source>
</evidence>